<gene>
    <name evidence="1" type="ORF">LV84_00558</name>
</gene>
<organism evidence="1 2">
    <name type="scientific">Algoriphagus ratkowskyi</name>
    <dbReference type="NCBI Taxonomy" id="57028"/>
    <lineage>
        <taxon>Bacteria</taxon>
        <taxon>Pseudomonadati</taxon>
        <taxon>Bacteroidota</taxon>
        <taxon>Cytophagia</taxon>
        <taxon>Cytophagales</taxon>
        <taxon>Cyclobacteriaceae</taxon>
        <taxon>Algoriphagus</taxon>
    </lineage>
</organism>
<name>A0A2W7RMT8_9BACT</name>
<dbReference type="AlphaFoldDB" id="A0A2W7RMT8"/>
<proteinExistence type="predicted"/>
<dbReference type="Proteomes" id="UP000249115">
    <property type="component" value="Unassembled WGS sequence"/>
</dbReference>
<sequence>MTTQLSMKFINKSILVVFALLLFSCKSDYQKMESKALESGEIHNDLFLGLELGMDKKSFYEVCWDLNKEGILSNGPTELSVEYNVEMPSGNSAKMRFYPKFKEEKIYLMPVEFNYESWALWNEELSVEKLRIDVVALFEKWYGAGFIEVASEDRSQIAYIKMDGNRRIRLFNKSISSVRAEIVDLPIQKSLDPNEL</sequence>
<evidence type="ECO:0000313" key="2">
    <source>
        <dbReference type="Proteomes" id="UP000249115"/>
    </source>
</evidence>
<comment type="caution">
    <text evidence="1">The sequence shown here is derived from an EMBL/GenBank/DDBJ whole genome shotgun (WGS) entry which is preliminary data.</text>
</comment>
<accession>A0A2W7RMT8</accession>
<dbReference type="EMBL" id="QKZU01000002">
    <property type="protein sequence ID" value="PZX60286.1"/>
    <property type="molecule type" value="Genomic_DNA"/>
</dbReference>
<protein>
    <submittedName>
        <fullName evidence="1">Uncharacterized protein</fullName>
    </submittedName>
</protein>
<evidence type="ECO:0000313" key="1">
    <source>
        <dbReference type="EMBL" id="PZX60286.1"/>
    </source>
</evidence>
<reference evidence="1 2" key="1">
    <citation type="submission" date="2018-06" db="EMBL/GenBank/DDBJ databases">
        <title>Genomic Encyclopedia of Archaeal and Bacterial Type Strains, Phase II (KMG-II): from individual species to whole genera.</title>
        <authorList>
            <person name="Goeker M."/>
        </authorList>
    </citation>
    <scope>NUCLEOTIDE SEQUENCE [LARGE SCALE GENOMIC DNA]</scope>
    <source>
        <strain evidence="1 2">DSM 22686</strain>
    </source>
</reference>